<dbReference type="NCBIfam" id="TIGR03804">
    <property type="entry name" value="para_beta_helix"/>
    <property type="match status" value="2"/>
</dbReference>
<gene>
    <name evidence="7" type="primary">nosD</name>
    <name evidence="7" type="ORF">QOL99_02625</name>
</gene>
<dbReference type="InterPro" id="IPR026464">
    <property type="entry name" value="NosD_copper_fam"/>
</dbReference>
<dbReference type="InterPro" id="IPR022441">
    <property type="entry name" value="Para_beta_helix_rpt-2"/>
</dbReference>
<dbReference type="InterPro" id="IPR006633">
    <property type="entry name" value="Carb-bd_sugar_hydrolysis-dom"/>
</dbReference>
<evidence type="ECO:0000256" key="4">
    <source>
        <dbReference type="SAM" id="Phobius"/>
    </source>
</evidence>
<dbReference type="InterPro" id="IPR012334">
    <property type="entry name" value="Pectin_lyas_fold"/>
</dbReference>
<keyword evidence="5" id="KW-0732">Signal</keyword>
<keyword evidence="8" id="KW-1185">Reference proteome</keyword>
<keyword evidence="4" id="KW-1133">Transmembrane helix</keyword>
<accession>A0ABT7JH87</accession>
<dbReference type="RefSeq" id="WP_285521060.1">
    <property type="nucleotide sequence ID" value="NZ_JASNGB010000010.1"/>
</dbReference>
<dbReference type="EMBL" id="JASNGB010000010">
    <property type="protein sequence ID" value="MDL2343039.1"/>
    <property type="molecule type" value="Genomic_DNA"/>
</dbReference>
<dbReference type="SUPFAM" id="SSF51126">
    <property type="entry name" value="Pectin lyase-like"/>
    <property type="match status" value="1"/>
</dbReference>
<organism evidence="7 8">
    <name type="scientific">Deinococcus rhizophilus</name>
    <dbReference type="NCBI Taxonomy" id="3049544"/>
    <lineage>
        <taxon>Bacteria</taxon>
        <taxon>Thermotogati</taxon>
        <taxon>Deinococcota</taxon>
        <taxon>Deinococci</taxon>
        <taxon>Deinococcales</taxon>
        <taxon>Deinococcaceae</taxon>
        <taxon>Deinococcus</taxon>
    </lineage>
</organism>
<comment type="pathway">
    <text evidence="1">Protein modification; protein ubiquitination.</text>
</comment>
<dbReference type="Proteomes" id="UP001302059">
    <property type="component" value="Unassembled WGS sequence"/>
</dbReference>
<feature type="chain" id="PRO_5045448420" evidence="5">
    <location>
        <begin position="22"/>
        <end position="441"/>
    </location>
</feature>
<dbReference type="PANTHER" id="PTHR22990">
    <property type="entry name" value="F-BOX ONLY PROTEIN"/>
    <property type="match status" value="1"/>
</dbReference>
<dbReference type="SMART" id="SM00710">
    <property type="entry name" value="PbH1"/>
    <property type="match status" value="9"/>
</dbReference>
<dbReference type="InterPro" id="IPR051550">
    <property type="entry name" value="SCF-Subunits/Alg-Epimerases"/>
</dbReference>
<dbReference type="Gene3D" id="2.160.20.10">
    <property type="entry name" value="Single-stranded right-handed beta-helix, Pectin lyase-like"/>
    <property type="match status" value="1"/>
</dbReference>
<feature type="signal peptide" evidence="5">
    <location>
        <begin position="1"/>
        <end position="21"/>
    </location>
</feature>
<dbReference type="NCBIfam" id="TIGR04247">
    <property type="entry name" value="NosD_copper_fam"/>
    <property type="match status" value="1"/>
</dbReference>
<dbReference type="SMART" id="SM00722">
    <property type="entry name" value="CASH"/>
    <property type="match status" value="2"/>
</dbReference>
<comment type="caution">
    <text evidence="7">The sequence shown here is derived from an EMBL/GenBank/DDBJ whole genome shotgun (WGS) entry which is preliminary data.</text>
</comment>
<protein>
    <submittedName>
        <fullName evidence="7">Nitrous oxide reductase family maturation protein NosD</fullName>
    </submittedName>
</protein>
<evidence type="ECO:0000256" key="5">
    <source>
        <dbReference type="SAM" id="SignalP"/>
    </source>
</evidence>
<reference evidence="7 8" key="1">
    <citation type="submission" date="2023-05" db="EMBL/GenBank/DDBJ databases">
        <authorList>
            <person name="Gao F."/>
        </authorList>
    </citation>
    <scope>NUCLEOTIDE SEQUENCE [LARGE SCALE GENOMIC DNA]</scope>
    <source>
        <strain evidence="7 8">MIMF12</strain>
    </source>
</reference>
<name>A0ABT7JH87_9DEIO</name>
<evidence type="ECO:0000256" key="3">
    <source>
        <dbReference type="ARBA" id="ARBA00022786"/>
    </source>
</evidence>
<dbReference type="PANTHER" id="PTHR22990:SF15">
    <property type="entry name" value="F-BOX ONLY PROTEIN 10"/>
    <property type="match status" value="1"/>
</dbReference>
<keyword evidence="2" id="KW-0677">Repeat</keyword>
<sequence>MRWTVNTAALLLLLAVPWAQAQTQERQTPAQPPNELQALIDAAAPGSVLRLEPRTYPGNVLIEKPLRIVGRPGTTLQGDRTATVVSIRADDVTLDTLRITGSGKDRSSYEEHAGVRVRGKNAVLSKLELSDNYHGIFLNASQGTTIKDCTIVGELGKTLGARGNGINIIRAHGNHILNNSIARTRDGIGFEYADDNEIHGNHITQTRYGLHYMYSNRNTFTGNDFSGNVGGAAIMLSEHITLKGNKFSFNQGSRAFGVIIQAGRDIEVLENEFHLNQRGLFLEQSTNNRIEKNSFFRNQIGVELWSNSTAHVFKENVFSRNNTDAVLVGGQGSNAWFENGVGNYWNRPVLDLDQNGVGDVPLSYESALGNLIRQNELAYLFISSPAIQIYEMTSQLFSGGESAITDQFPLLEQPTSRAWIWPALLLAAGLPLLTLALRKRR</sequence>
<evidence type="ECO:0000259" key="6">
    <source>
        <dbReference type="SMART" id="SM00722"/>
    </source>
</evidence>
<evidence type="ECO:0000256" key="2">
    <source>
        <dbReference type="ARBA" id="ARBA00022737"/>
    </source>
</evidence>
<evidence type="ECO:0000256" key="1">
    <source>
        <dbReference type="ARBA" id="ARBA00004906"/>
    </source>
</evidence>
<dbReference type="InterPro" id="IPR007742">
    <property type="entry name" value="NosD_dom"/>
</dbReference>
<keyword evidence="3" id="KW-0833">Ubl conjugation pathway</keyword>
<dbReference type="InterPro" id="IPR006626">
    <property type="entry name" value="PbH1"/>
</dbReference>
<evidence type="ECO:0000313" key="8">
    <source>
        <dbReference type="Proteomes" id="UP001302059"/>
    </source>
</evidence>
<keyword evidence="4" id="KW-0812">Transmembrane</keyword>
<feature type="domain" description="Carbohydrate-binding/sugar hydrolysis" evidence="6">
    <location>
        <begin position="197"/>
        <end position="360"/>
    </location>
</feature>
<feature type="domain" description="Carbohydrate-binding/sugar hydrolysis" evidence="6">
    <location>
        <begin position="43"/>
        <end position="193"/>
    </location>
</feature>
<evidence type="ECO:0000313" key="7">
    <source>
        <dbReference type="EMBL" id="MDL2343039.1"/>
    </source>
</evidence>
<dbReference type="InterPro" id="IPR011050">
    <property type="entry name" value="Pectin_lyase_fold/virulence"/>
</dbReference>
<feature type="transmembrane region" description="Helical" evidence="4">
    <location>
        <begin position="419"/>
        <end position="437"/>
    </location>
</feature>
<proteinExistence type="predicted"/>
<keyword evidence="4" id="KW-0472">Membrane</keyword>
<dbReference type="Pfam" id="PF05048">
    <property type="entry name" value="NosD"/>
    <property type="match status" value="1"/>
</dbReference>